<feature type="compositionally biased region" description="Basic and acidic residues" evidence="1">
    <location>
        <begin position="1"/>
        <end position="12"/>
    </location>
</feature>
<feature type="region of interest" description="Disordered" evidence="1">
    <location>
        <begin position="1"/>
        <end position="20"/>
    </location>
</feature>
<reference evidence="3" key="1">
    <citation type="journal article" date="2019" name="Int. J. Syst. Evol. Microbiol.">
        <title>The Global Catalogue of Microorganisms (GCM) 10K type strain sequencing project: providing services to taxonomists for standard genome sequencing and annotation.</title>
        <authorList>
            <consortium name="The Broad Institute Genomics Platform"/>
            <consortium name="The Broad Institute Genome Sequencing Center for Infectious Disease"/>
            <person name="Wu L."/>
            <person name="Ma J."/>
        </authorList>
    </citation>
    <scope>NUCLEOTIDE SEQUENCE [LARGE SCALE GENOMIC DNA]</scope>
    <source>
        <strain evidence="3">CGMCC 4.7131</strain>
    </source>
</reference>
<dbReference type="EMBL" id="JBHSKN010000027">
    <property type="protein sequence ID" value="MFC5244149.1"/>
    <property type="molecule type" value="Genomic_DNA"/>
</dbReference>
<accession>A0ABW0E2R5</accession>
<comment type="caution">
    <text evidence="2">The sequence shown here is derived from an EMBL/GenBank/DDBJ whole genome shotgun (WGS) entry which is preliminary data.</text>
</comment>
<name>A0ABW0E2R5_9ACTN</name>
<organism evidence="2 3">
    <name type="scientific">Streptomyces atrovirens</name>
    <dbReference type="NCBI Taxonomy" id="285556"/>
    <lineage>
        <taxon>Bacteria</taxon>
        <taxon>Bacillati</taxon>
        <taxon>Actinomycetota</taxon>
        <taxon>Actinomycetes</taxon>
        <taxon>Kitasatosporales</taxon>
        <taxon>Streptomycetaceae</taxon>
        <taxon>Streptomyces</taxon>
    </lineage>
</organism>
<sequence length="55" mass="6001">MTASITDRDDRGPQPAASRAGAAAYRVLFQGGDTEPADSAPARQWLLLRKRTTER</sequence>
<keyword evidence="3" id="KW-1185">Reference proteome</keyword>
<evidence type="ECO:0000256" key="1">
    <source>
        <dbReference type="SAM" id="MobiDB-lite"/>
    </source>
</evidence>
<gene>
    <name evidence="2" type="ORF">ACFPWV_30260</name>
</gene>
<evidence type="ECO:0000313" key="3">
    <source>
        <dbReference type="Proteomes" id="UP001596035"/>
    </source>
</evidence>
<protein>
    <submittedName>
        <fullName evidence="2">Uncharacterized protein</fullName>
    </submittedName>
</protein>
<dbReference type="Proteomes" id="UP001596035">
    <property type="component" value="Unassembled WGS sequence"/>
</dbReference>
<evidence type="ECO:0000313" key="2">
    <source>
        <dbReference type="EMBL" id="MFC5244149.1"/>
    </source>
</evidence>
<proteinExistence type="predicted"/>
<dbReference type="RefSeq" id="WP_344558150.1">
    <property type="nucleotide sequence ID" value="NZ_BAAATG010000011.1"/>
</dbReference>